<dbReference type="Proteomes" id="UP000291020">
    <property type="component" value="Unassembled WGS sequence"/>
</dbReference>
<organism evidence="2 3">
    <name type="scientific">Gopherus agassizii</name>
    <name type="common">Agassiz's desert tortoise</name>
    <dbReference type="NCBI Taxonomy" id="38772"/>
    <lineage>
        <taxon>Eukaryota</taxon>
        <taxon>Metazoa</taxon>
        <taxon>Chordata</taxon>
        <taxon>Craniata</taxon>
        <taxon>Vertebrata</taxon>
        <taxon>Euteleostomi</taxon>
        <taxon>Archelosauria</taxon>
        <taxon>Testudinata</taxon>
        <taxon>Testudines</taxon>
        <taxon>Cryptodira</taxon>
        <taxon>Durocryptodira</taxon>
        <taxon>Testudinoidea</taxon>
        <taxon>Testudinidae</taxon>
        <taxon>Gopherus</taxon>
    </lineage>
</organism>
<dbReference type="Gene3D" id="6.10.140.140">
    <property type="match status" value="1"/>
</dbReference>
<dbReference type="InterPro" id="IPR050169">
    <property type="entry name" value="Krueppel_C2H2_ZnF"/>
</dbReference>
<protein>
    <recommendedName>
        <fullName evidence="1">KRAB domain-containing protein</fullName>
    </recommendedName>
</protein>
<accession>A0A452HFX1</accession>
<dbReference type="GO" id="GO:0006355">
    <property type="term" value="P:regulation of DNA-templated transcription"/>
    <property type="evidence" value="ECO:0007669"/>
    <property type="project" value="InterPro"/>
</dbReference>
<dbReference type="SMART" id="SM00349">
    <property type="entry name" value="KRAB"/>
    <property type="match status" value="1"/>
</dbReference>
<reference evidence="2" key="3">
    <citation type="submission" date="2025-09" db="UniProtKB">
        <authorList>
            <consortium name="Ensembl"/>
        </authorList>
    </citation>
    <scope>IDENTIFICATION</scope>
</reference>
<dbReference type="InterPro" id="IPR001909">
    <property type="entry name" value="KRAB"/>
</dbReference>
<reference evidence="3" key="1">
    <citation type="journal article" date="2017" name="PLoS ONE">
        <title>The Agassiz's desert tortoise genome provides a resource for the conservation of a threatened species.</title>
        <authorList>
            <person name="Tollis M."/>
            <person name="DeNardo D.F."/>
            <person name="Cornelius J.A."/>
            <person name="Dolby G.A."/>
            <person name="Edwards T."/>
            <person name="Henen B.T."/>
            <person name="Karl A.E."/>
            <person name="Murphy R.W."/>
            <person name="Kusumi K."/>
        </authorList>
    </citation>
    <scope>NUCLEOTIDE SEQUENCE [LARGE SCALE GENOMIC DNA]</scope>
</reference>
<dbReference type="STRING" id="38772.ENSGAGP00000013744"/>
<sequence>MPVSFEEVAVYFTQAQGALLDPTQRALYKDVMVENYETVTSLGKGFLSPQILEAVGSVKHPQFFLISASTGLQ</sequence>
<dbReference type="PROSITE" id="PS50805">
    <property type="entry name" value="KRAB"/>
    <property type="match status" value="1"/>
</dbReference>
<dbReference type="SUPFAM" id="SSF109640">
    <property type="entry name" value="KRAB domain (Kruppel-associated box)"/>
    <property type="match status" value="1"/>
</dbReference>
<evidence type="ECO:0000313" key="3">
    <source>
        <dbReference type="Proteomes" id="UP000291020"/>
    </source>
</evidence>
<dbReference type="AlphaFoldDB" id="A0A452HFX1"/>
<dbReference type="PANTHER" id="PTHR23232:SF142">
    <property type="entry name" value="GASTRULA ZINC FINGER PROTEIN XLCGF57.1-LIKE-RELATED"/>
    <property type="match status" value="1"/>
</dbReference>
<evidence type="ECO:0000259" key="1">
    <source>
        <dbReference type="PROSITE" id="PS50805"/>
    </source>
</evidence>
<keyword evidence="3" id="KW-1185">Reference proteome</keyword>
<dbReference type="CDD" id="cd07765">
    <property type="entry name" value="KRAB_A-box"/>
    <property type="match status" value="1"/>
</dbReference>
<reference evidence="2" key="2">
    <citation type="submission" date="2025-08" db="UniProtKB">
        <authorList>
            <consortium name="Ensembl"/>
        </authorList>
    </citation>
    <scope>IDENTIFICATION</scope>
</reference>
<evidence type="ECO:0000313" key="2">
    <source>
        <dbReference type="Ensembl" id="ENSGAGP00000013744.1"/>
    </source>
</evidence>
<name>A0A452HFX1_9SAUR</name>
<feature type="domain" description="KRAB" evidence="1">
    <location>
        <begin position="3"/>
        <end position="73"/>
    </location>
</feature>
<dbReference type="Ensembl" id="ENSGAGT00000015740.1">
    <property type="protein sequence ID" value="ENSGAGP00000013744.1"/>
    <property type="gene ID" value="ENSGAGG00000010475.1"/>
</dbReference>
<dbReference type="PANTHER" id="PTHR23232">
    <property type="entry name" value="KRAB DOMAIN C2H2 ZINC FINGER"/>
    <property type="match status" value="1"/>
</dbReference>
<dbReference type="InterPro" id="IPR036051">
    <property type="entry name" value="KRAB_dom_sf"/>
</dbReference>
<proteinExistence type="predicted"/>
<dbReference type="Pfam" id="PF01352">
    <property type="entry name" value="KRAB"/>
    <property type="match status" value="1"/>
</dbReference>